<name>A0A3Q0L610_VIBVU</name>
<feature type="domain" description="N-acetyltransferase" evidence="1">
    <location>
        <begin position="2"/>
        <end position="147"/>
    </location>
</feature>
<dbReference type="PROSITE" id="PS51186">
    <property type="entry name" value="GNAT"/>
    <property type="match status" value="1"/>
</dbReference>
<reference evidence="2 3" key="3">
    <citation type="journal article" date="2011" name="Mol. Syst. Biol.">
        <title>Integrative genome-scale metabolic analysis of Vibrio vulnificus for drug targeting and discovery.</title>
        <authorList>
            <person name="Kim H.U."/>
            <person name="Kim S.Y."/>
            <person name="Jeong H."/>
            <person name="Kim T.Y."/>
            <person name="Kim J.J."/>
            <person name="Choy H.E."/>
            <person name="Yi K.Y."/>
            <person name="Rhee J.H."/>
            <person name="Lee S.Y."/>
        </authorList>
    </citation>
    <scope>NUCLEOTIDE SEQUENCE [LARGE SCALE GENOMIC DNA]</scope>
    <source>
        <strain evidence="2 3">CMCP6</strain>
    </source>
</reference>
<dbReference type="Proteomes" id="UP000002275">
    <property type="component" value="Chromosome I"/>
</dbReference>
<dbReference type="Gene3D" id="3.40.630.30">
    <property type="match status" value="1"/>
</dbReference>
<dbReference type="SUPFAM" id="SSF55729">
    <property type="entry name" value="Acyl-CoA N-acyltransferases (Nat)"/>
    <property type="match status" value="1"/>
</dbReference>
<protein>
    <recommendedName>
        <fullName evidence="1">N-acetyltransferase domain-containing protein</fullName>
    </recommendedName>
</protein>
<sequence>MMSLRDVIDSDWNQIYELIEDNMLNMQIELGLKWDRESIIRHYKSKSVIVEVQRDHISGFIAYHQNEDVHFIDSLQVAQGYQNRLAGFRLLKSSLLKTSVSPMVQKVRCCVFENNTAKEQYFSVGFRELSRSKGVLTLEMPMKQLIKRLRLAKT</sequence>
<dbReference type="AlphaFoldDB" id="A0A3Q0L610"/>
<dbReference type="Pfam" id="PF00583">
    <property type="entry name" value="Acetyltransf_1"/>
    <property type="match status" value="1"/>
</dbReference>
<dbReference type="InterPro" id="IPR000182">
    <property type="entry name" value="GNAT_dom"/>
</dbReference>
<dbReference type="KEGG" id="vvu:VV1_2523"/>
<evidence type="ECO:0000259" key="1">
    <source>
        <dbReference type="PROSITE" id="PS51186"/>
    </source>
</evidence>
<gene>
    <name evidence="2" type="ordered locus">VV1_2523</name>
</gene>
<reference evidence="2 3" key="2">
    <citation type="journal article" date="2003" name="Infect. Immun.">
        <title>Characterization and pathogenic significance of Vibrio vulnificus antigens preferentially expressed in septicemic patients.</title>
        <authorList>
            <person name="Kim Y.R."/>
            <person name="Lee S.E."/>
            <person name="Kim C.M."/>
            <person name="Kim S.Y."/>
            <person name="Shin E.K."/>
            <person name="Shin D.H."/>
            <person name="Chung S.S."/>
            <person name="Choy H.E."/>
            <person name="Progulske-Fox A."/>
            <person name="Hillman J.D."/>
            <person name="Handfield M."/>
            <person name="Rhee J.H."/>
        </authorList>
    </citation>
    <scope>NUCLEOTIDE SEQUENCE [LARGE SCALE GENOMIC DNA]</scope>
    <source>
        <strain evidence="2 3">CMCP6</strain>
    </source>
</reference>
<dbReference type="RefSeq" id="WP_011080381.1">
    <property type="nucleotide sequence ID" value="NC_004459.3"/>
</dbReference>
<accession>A0A3Q0L610</accession>
<evidence type="ECO:0000313" key="3">
    <source>
        <dbReference type="Proteomes" id="UP000002275"/>
    </source>
</evidence>
<dbReference type="EMBL" id="AE016795">
    <property type="protein sequence ID" value="AAO10881.2"/>
    <property type="molecule type" value="Genomic_DNA"/>
</dbReference>
<proteinExistence type="predicted"/>
<evidence type="ECO:0000313" key="2">
    <source>
        <dbReference type="EMBL" id="AAO10881.2"/>
    </source>
</evidence>
<dbReference type="GO" id="GO:0016747">
    <property type="term" value="F:acyltransferase activity, transferring groups other than amino-acyl groups"/>
    <property type="evidence" value="ECO:0007669"/>
    <property type="project" value="InterPro"/>
</dbReference>
<dbReference type="InterPro" id="IPR016181">
    <property type="entry name" value="Acyl_CoA_acyltransferase"/>
</dbReference>
<reference evidence="3" key="1">
    <citation type="submission" date="2002-12" db="EMBL/GenBank/DDBJ databases">
        <title>Complete genome sequence of Vibrio vulnificus CMCP6.</title>
        <authorList>
            <person name="Rhee J.H."/>
            <person name="Kim S.Y."/>
            <person name="Chung S.S."/>
            <person name="Kim J.J."/>
            <person name="Moon Y.H."/>
            <person name="Jeong H."/>
            <person name="Choy H.E."/>
        </authorList>
    </citation>
    <scope>NUCLEOTIDE SEQUENCE [LARGE SCALE GENOMIC DNA]</scope>
    <source>
        <strain evidence="3">CMCP6</strain>
    </source>
</reference>
<organism evidence="2 3">
    <name type="scientific">Vibrio vulnificus (strain CMCP6)</name>
    <dbReference type="NCBI Taxonomy" id="216895"/>
    <lineage>
        <taxon>Bacteria</taxon>
        <taxon>Pseudomonadati</taxon>
        <taxon>Pseudomonadota</taxon>
        <taxon>Gammaproteobacteria</taxon>
        <taxon>Vibrionales</taxon>
        <taxon>Vibrionaceae</taxon>
        <taxon>Vibrio</taxon>
    </lineage>
</organism>